<evidence type="ECO:0000313" key="2">
    <source>
        <dbReference type="Proteomes" id="UP000654345"/>
    </source>
</evidence>
<organism evidence="1 2">
    <name type="scientific">Ktedonobacter robiniae</name>
    <dbReference type="NCBI Taxonomy" id="2778365"/>
    <lineage>
        <taxon>Bacteria</taxon>
        <taxon>Bacillati</taxon>
        <taxon>Chloroflexota</taxon>
        <taxon>Ktedonobacteria</taxon>
        <taxon>Ktedonobacterales</taxon>
        <taxon>Ktedonobacteraceae</taxon>
        <taxon>Ktedonobacter</taxon>
    </lineage>
</organism>
<proteinExistence type="predicted"/>
<name>A0ABQ3UQX0_9CHLR</name>
<gene>
    <name evidence="1" type="ORF">KSB_36580</name>
</gene>
<reference evidence="1 2" key="1">
    <citation type="journal article" date="2021" name="Int. J. Syst. Evol. Microbiol.">
        <title>Reticulibacter mediterranei gen. nov., sp. nov., within the new family Reticulibacteraceae fam. nov., and Ktedonospora formicarum gen. nov., sp. nov., Ktedonobacter robiniae sp. nov., Dictyobacter formicarum sp. nov. and Dictyobacter arantiisoli sp. nov., belonging to the class Ktedonobacteria.</title>
        <authorList>
            <person name="Yabe S."/>
            <person name="Zheng Y."/>
            <person name="Wang C.M."/>
            <person name="Sakai Y."/>
            <person name="Abe K."/>
            <person name="Yokota A."/>
            <person name="Donadio S."/>
            <person name="Cavaletti L."/>
            <person name="Monciardini P."/>
        </authorList>
    </citation>
    <scope>NUCLEOTIDE SEQUENCE [LARGE SCALE GENOMIC DNA]</scope>
    <source>
        <strain evidence="1 2">SOSP1-30</strain>
    </source>
</reference>
<comment type="caution">
    <text evidence="1">The sequence shown here is derived from an EMBL/GenBank/DDBJ whole genome shotgun (WGS) entry which is preliminary data.</text>
</comment>
<protein>
    <submittedName>
        <fullName evidence="1">Uncharacterized protein</fullName>
    </submittedName>
</protein>
<dbReference type="EMBL" id="BNJG01000001">
    <property type="protein sequence ID" value="GHO55183.1"/>
    <property type="molecule type" value="Genomic_DNA"/>
</dbReference>
<keyword evidence="2" id="KW-1185">Reference proteome</keyword>
<sequence>MSSLTLLDRIKIDDKRKRNKYAILSDVVYKTILLGGISNEADAESYSMPGRGDALNRRWKMEADDCLAFA</sequence>
<accession>A0ABQ3UQX0</accession>
<evidence type="ECO:0000313" key="1">
    <source>
        <dbReference type="EMBL" id="GHO55183.1"/>
    </source>
</evidence>
<dbReference type="Proteomes" id="UP000654345">
    <property type="component" value="Unassembled WGS sequence"/>
</dbReference>